<keyword evidence="7" id="KW-1185">Reference proteome</keyword>
<comment type="similarity">
    <text evidence="1">Belongs to the CCM1 family.</text>
</comment>
<dbReference type="InterPro" id="IPR011990">
    <property type="entry name" value="TPR-like_helical_dom_sf"/>
</dbReference>
<evidence type="ECO:0008006" key="8">
    <source>
        <dbReference type="Google" id="ProtNLM"/>
    </source>
</evidence>
<comment type="function">
    <text evidence="3">Regulates mitochondrial small subunit maturation by controlling 15S rRNA 5'-end processing. Localizes to the 5' precursor of the 15S rRNA in a position that is subsequently occupied by mS47 in the mature yeast mtSSU. Uses structure and sequence-specific RNA recognition, binding to a single-stranded region of the precursor and specifically recognizing bases -6 to -1. The exchange of Ccm1 for mS47 is coupled to the irreversible removal of precursor rRNA that is accompanied by conformational changes of the mitoribosomal proteins uS5m and mS26. These conformational changes signal completion of 5'-end rRNA processing through protection of the mature 5'-end of the 15S rRNA and stabilization of mS47. The removal of the 5' precursor together with the dissociation of Ccm1 may be catalyzed by the 5'-3' exoribonuclease Pet127. Involved in the specific removal of group I introns in mitochondrial encoded transcripts.</text>
</comment>
<comment type="subunit">
    <text evidence="4">Binds to mitochondrial small subunit 15S rRNA.</text>
</comment>
<dbReference type="NCBIfam" id="TIGR00756">
    <property type="entry name" value="PPR"/>
    <property type="match status" value="1"/>
</dbReference>
<evidence type="ECO:0000256" key="4">
    <source>
        <dbReference type="ARBA" id="ARBA00044511"/>
    </source>
</evidence>
<dbReference type="Proteomes" id="UP001175000">
    <property type="component" value="Unassembled WGS sequence"/>
</dbReference>
<dbReference type="InterPro" id="IPR002885">
    <property type="entry name" value="PPR_rpt"/>
</dbReference>
<reference evidence="6" key="1">
    <citation type="submission" date="2023-06" db="EMBL/GenBank/DDBJ databases">
        <title>Genome-scale phylogeny and comparative genomics of the fungal order Sordariales.</title>
        <authorList>
            <consortium name="Lawrence Berkeley National Laboratory"/>
            <person name="Hensen N."/>
            <person name="Bonometti L."/>
            <person name="Westerberg I."/>
            <person name="Brannstrom I.O."/>
            <person name="Guillou S."/>
            <person name="Cros-Aarteil S."/>
            <person name="Calhoun S."/>
            <person name="Haridas S."/>
            <person name="Kuo A."/>
            <person name="Mondo S."/>
            <person name="Pangilinan J."/>
            <person name="Riley R."/>
            <person name="Labutti K."/>
            <person name="Andreopoulos B."/>
            <person name="Lipzen A."/>
            <person name="Chen C."/>
            <person name="Yanf M."/>
            <person name="Daum C."/>
            <person name="Ng V."/>
            <person name="Clum A."/>
            <person name="Steindorff A."/>
            <person name="Ohm R."/>
            <person name="Martin F."/>
            <person name="Silar P."/>
            <person name="Natvig D."/>
            <person name="Lalanne C."/>
            <person name="Gautier V."/>
            <person name="Ament-Velasquez S.L."/>
            <person name="Kruys A."/>
            <person name="Hutchinson M.I."/>
            <person name="Powell A.J."/>
            <person name="Barry K."/>
            <person name="Miller A.N."/>
            <person name="Grigoriev I.V."/>
            <person name="Debuchy R."/>
            <person name="Gladieux P."/>
            <person name="Thoren M.H."/>
            <person name="Johannesson H."/>
        </authorList>
    </citation>
    <scope>NUCLEOTIDE SEQUENCE</scope>
    <source>
        <strain evidence="6">CBS 606.72</strain>
    </source>
</reference>
<dbReference type="Gene3D" id="1.25.40.10">
    <property type="entry name" value="Tetratricopeptide repeat domain"/>
    <property type="match status" value="2"/>
</dbReference>
<proteinExistence type="inferred from homology"/>
<keyword evidence="2" id="KW-0677">Repeat</keyword>
<dbReference type="Pfam" id="PF13041">
    <property type="entry name" value="PPR_2"/>
    <property type="match status" value="1"/>
</dbReference>
<feature type="repeat" description="PPR" evidence="5">
    <location>
        <begin position="600"/>
        <end position="635"/>
    </location>
</feature>
<accession>A0AA39XGD8</accession>
<sequence length="844" mass="94941">MPPRNFALDLSRSSYVCQSCLTSLRGVKPNAQLWLTRHASGLARRNQRRLEVAAAKVKAAETQKPPVDPKTNEELQKLITQLQNGELPDSVDLSILQAADVPDGPVDVRYFEQTPNGQTKQLSTDDFNMSTSGLDADVGKAIDDLERQMSATVKMLDRMEKQGMQQKADVLRRQFKTSLKKQYKGKTGPEAEEYGLLRISGFSGSKHRAIASLNSFLARESVVKGGVPKQKDLVDCWKGYSAARKSLSSAWQNVSREVWDFLWMIVSWEKGVENPNRMRHVYVLAKDMKAAGLMLSDSQQLLAIEAMFVEGWKEEAIEAWKKAVVTIGSKPETFTDYYELGVRMLSLNGDVERAQRAAETLLGSAEKVDARILILIIKALAVKQATNEKAWETYRRMRDLLGESMMLEDYDEVISLFLGANCMEYALQAFVDMMFSGTVDIRGRTRLPIAISNQFFIGKWLKRLIGAGDLNGAYKVVVYLQEKGVSASPIQLNGLIGAWIRTETAENLEKAEDLAWNMIRSRLNYVHMRGRGSSMDQPTRLYDPYPHSRPSSGEEPEFNCSAKATAETFSIMAENYSSRGLHDALEQLWGAFQHAAIGPTSFLMNQLIRSYSQDGKADKAIEIYRDMTTNQNISPDAYTFLALFNTLSVNRLIIRDPELSARDVRRGREFFADMVHANWKFESPETFHLLPRTILFSMLKAQDYAGMLIAARAMNQLFDFTPPGPLLIELAAGTATLRVQTKRNIALIMEANSLVDNLTRQHRTRLAEQGVDIDNLAKSQKSEELHHVLENLILVKAKAQDVRRDKLMPHLDMAAKEMGVYDILGDAEQVAKHRKIIGHLEDAL</sequence>
<evidence type="ECO:0000256" key="2">
    <source>
        <dbReference type="ARBA" id="ARBA00022737"/>
    </source>
</evidence>
<dbReference type="PANTHER" id="PTHR47447">
    <property type="entry name" value="OS03G0856100 PROTEIN"/>
    <property type="match status" value="1"/>
</dbReference>
<evidence type="ECO:0000256" key="1">
    <source>
        <dbReference type="ARBA" id="ARBA00006192"/>
    </source>
</evidence>
<evidence type="ECO:0000256" key="5">
    <source>
        <dbReference type="PROSITE-ProRule" id="PRU00708"/>
    </source>
</evidence>
<name>A0AA39XGD8_9PEZI</name>
<protein>
    <recommendedName>
        <fullName evidence="8">Pentatricopeptide repeat-containing protein</fullName>
    </recommendedName>
</protein>
<dbReference type="PANTHER" id="PTHR47447:SF17">
    <property type="entry name" value="OS12G0638900 PROTEIN"/>
    <property type="match status" value="1"/>
</dbReference>
<gene>
    <name evidence="6" type="ORF">B0T14DRAFT_506779</name>
</gene>
<dbReference type="EMBL" id="JAULSU010000001">
    <property type="protein sequence ID" value="KAK0633444.1"/>
    <property type="molecule type" value="Genomic_DNA"/>
</dbReference>
<evidence type="ECO:0000256" key="3">
    <source>
        <dbReference type="ARBA" id="ARBA00044493"/>
    </source>
</evidence>
<evidence type="ECO:0000313" key="6">
    <source>
        <dbReference type="EMBL" id="KAK0633444.1"/>
    </source>
</evidence>
<dbReference type="AlphaFoldDB" id="A0AA39XGD8"/>
<dbReference type="PROSITE" id="PS51375">
    <property type="entry name" value="PPR"/>
    <property type="match status" value="1"/>
</dbReference>
<comment type="caution">
    <text evidence="6">The sequence shown here is derived from an EMBL/GenBank/DDBJ whole genome shotgun (WGS) entry which is preliminary data.</text>
</comment>
<evidence type="ECO:0000313" key="7">
    <source>
        <dbReference type="Proteomes" id="UP001175000"/>
    </source>
</evidence>
<organism evidence="6 7">
    <name type="scientific">Immersiella caudata</name>
    <dbReference type="NCBI Taxonomy" id="314043"/>
    <lineage>
        <taxon>Eukaryota</taxon>
        <taxon>Fungi</taxon>
        <taxon>Dikarya</taxon>
        <taxon>Ascomycota</taxon>
        <taxon>Pezizomycotina</taxon>
        <taxon>Sordariomycetes</taxon>
        <taxon>Sordariomycetidae</taxon>
        <taxon>Sordariales</taxon>
        <taxon>Lasiosphaeriaceae</taxon>
        <taxon>Immersiella</taxon>
    </lineage>
</organism>